<dbReference type="SUPFAM" id="SSF51735">
    <property type="entry name" value="NAD(P)-binding Rossmann-fold domains"/>
    <property type="match status" value="1"/>
</dbReference>
<dbReference type="AlphaFoldDB" id="A0A7D3Y1X0"/>
<dbReference type="Gene3D" id="3.90.25.10">
    <property type="entry name" value="UDP-galactose 4-epimerase, domain 1"/>
    <property type="match status" value="1"/>
</dbReference>
<keyword evidence="4" id="KW-1185">Reference proteome</keyword>
<feature type="domain" description="NAD-dependent epimerase/dehydratase" evidence="2">
    <location>
        <begin position="3"/>
        <end position="234"/>
    </location>
</feature>
<reference evidence="3 4" key="1">
    <citation type="submission" date="2020-01" db="EMBL/GenBank/DDBJ databases">
        <authorList>
            <person name="Gulvik C.A."/>
            <person name="Batra D.G."/>
        </authorList>
    </citation>
    <scope>NUCLEOTIDE SEQUENCE [LARGE SCALE GENOMIC DNA]</scope>
    <source>
        <strain evidence="3 4">W9323</strain>
    </source>
</reference>
<evidence type="ECO:0000313" key="3">
    <source>
        <dbReference type="EMBL" id="QKG85680.1"/>
    </source>
</evidence>
<sequence length="309" mass="34288">MKVLVTGGAGFIGSHIVERLLVQGHQVVVVDNLTTGNETHLSSKVSFYRLNIQDEALMDVFAAEKPDAVIHQAGQSSMPRSMEDPIWDAETNIIGTIRLLEGARRYGVKKMVYASSAAVYGNPQYLPIDESHPTAPLSPYGISKWTPEMYLRNYGELYGLSWTVLRYANVYGTRQVSHGEGAVISIFIDQLLKGEPLTIDGDGEQTRDYIYVEDVARANIAALVHGDGEILNIGTGQSTSINQLIQAFESILGRTVKKVYGASRPGDIRDSYFDNNRAIQMLDWRPSVLLQDGLKRTYEYYRGIHAKNG</sequence>
<dbReference type="EMBL" id="CP048104">
    <property type="protein sequence ID" value="QKG85680.1"/>
    <property type="molecule type" value="Genomic_DNA"/>
</dbReference>
<comment type="similarity">
    <text evidence="1">Belongs to the NAD(P)-dependent epimerase/dehydratase family.</text>
</comment>
<protein>
    <submittedName>
        <fullName evidence="3">SDR family oxidoreductase</fullName>
    </submittedName>
</protein>
<dbReference type="InterPro" id="IPR036291">
    <property type="entry name" value="NAD(P)-bd_dom_sf"/>
</dbReference>
<evidence type="ECO:0000259" key="2">
    <source>
        <dbReference type="Pfam" id="PF01370"/>
    </source>
</evidence>
<accession>A0A7D3Y1X0</accession>
<evidence type="ECO:0000256" key="1">
    <source>
        <dbReference type="ARBA" id="ARBA00007637"/>
    </source>
</evidence>
<gene>
    <name evidence="3" type="ORF">GXN76_15300</name>
</gene>
<dbReference type="Pfam" id="PF01370">
    <property type="entry name" value="Epimerase"/>
    <property type="match status" value="1"/>
</dbReference>
<dbReference type="CDD" id="cd05256">
    <property type="entry name" value="UDP_AE_SDR_e"/>
    <property type="match status" value="1"/>
</dbReference>
<proteinExistence type="inferred from homology"/>
<dbReference type="RefSeq" id="WP_173224537.1">
    <property type="nucleotide sequence ID" value="NZ_CP048104.1"/>
</dbReference>
<evidence type="ECO:0000313" key="4">
    <source>
        <dbReference type="Proteomes" id="UP000503088"/>
    </source>
</evidence>
<organism evidence="3 4">
    <name type="scientific">Kroppenstedtia pulmonis</name>
    <dbReference type="NCBI Taxonomy" id="1380685"/>
    <lineage>
        <taxon>Bacteria</taxon>
        <taxon>Bacillati</taxon>
        <taxon>Bacillota</taxon>
        <taxon>Bacilli</taxon>
        <taxon>Bacillales</taxon>
        <taxon>Thermoactinomycetaceae</taxon>
        <taxon>Kroppenstedtia</taxon>
    </lineage>
</organism>
<dbReference type="KEGG" id="kpul:GXN76_15300"/>
<dbReference type="Gene3D" id="3.40.50.720">
    <property type="entry name" value="NAD(P)-binding Rossmann-like Domain"/>
    <property type="match status" value="1"/>
</dbReference>
<name>A0A7D3Y1X0_9BACL</name>
<dbReference type="Proteomes" id="UP000503088">
    <property type="component" value="Chromosome"/>
</dbReference>
<dbReference type="PANTHER" id="PTHR43000">
    <property type="entry name" value="DTDP-D-GLUCOSE 4,6-DEHYDRATASE-RELATED"/>
    <property type="match status" value="1"/>
</dbReference>
<dbReference type="InterPro" id="IPR001509">
    <property type="entry name" value="Epimerase_deHydtase"/>
</dbReference>